<evidence type="ECO:0000313" key="1">
    <source>
        <dbReference type="EMBL" id="GKI18346.1"/>
    </source>
</evidence>
<dbReference type="AlphaFoldDB" id="A0AA37KU69"/>
<gene>
    <name evidence="1" type="ORF">CE91St16_12540</name>
</gene>
<evidence type="ECO:0000313" key="2">
    <source>
        <dbReference type="Proteomes" id="UP001055105"/>
    </source>
</evidence>
<sequence>MFTSKGSENAKKWSIFASVINNDKTMYRTKKRLKTALCNGVKNRGKEQAENKPIFSTPNRLAKGRVQVFYILQAEEIGAYGR</sequence>
<proteinExistence type="predicted"/>
<protein>
    <submittedName>
        <fullName evidence="1">Uncharacterized protein</fullName>
    </submittedName>
</protein>
<dbReference type="EMBL" id="BQOL01000001">
    <property type="protein sequence ID" value="GKI18346.1"/>
    <property type="molecule type" value="Genomic_DNA"/>
</dbReference>
<accession>A0AA37KU69</accession>
<comment type="caution">
    <text evidence="1">The sequence shown here is derived from an EMBL/GenBank/DDBJ whole genome shotgun (WGS) entry which is preliminary data.</text>
</comment>
<reference evidence="1" key="1">
    <citation type="submission" date="2022-01" db="EMBL/GenBank/DDBJ databases">
        <title>Novel bile acid biosynthetic pathways are enriched in the microbiome of centenarians.</title>
        <authorList>
            <person name="Sato Y."/>
            <person name="Atarashi K."/>
            <person name="Plichta R.D."/>
            <person name="Arai Y."/>
            <person name="Sasajima S."/>
            <person name="Kearney M.S."/>
            <person name="Suda W."/>
            <person name="Takeshita K."/>
            <person name="Sasaki T."/>
            <person name="Okamoto S."/>
            <person name="Skelly N.A."/>
            <person name="Okamura Y."/>
            <person name="Vlamakis H."/>
            <person name="Li Y."/>
            <person name="Tanoue T."/>
            <person name="Takei H."/>
            <person name="Nittono H."/>
            <person name="Narushima S."/>
            <person name="Irie J."/>
            <person name="Itoh H."/>
            <person name="Moriya K."/>
            <person name="Sugiura Y."/>
            <person name="Suematsu M."/>
            <person name="Moritoki N."/>
            <person name="Shibata S."/>
            <person name="Littman R.D."/>
            <person name="Fischbach A.M."/>
            <person name="Uwamino Y."/>
            <person name="Inoue T."/>
            <person name="Honda A."/>
            <person name="Hattori M."/>
            <person name="Murai T."/>
            <person name="Xavier J.R."/>
            <person name="Hirose N."/>
            <person name="Honda K."/>
        </authorList>
    </citation>
    <scope>NUCLEOTIDE SEQUENCE</scope>
    <source>
        <strain evidence="1">CE91-St16</strain>
    </source>
</reference>
<dbReference type="Proteomes" id="UP001055105">
    <property type="component" value="Unassembled WGS sequence"/>
</dbReference>
<organism evidence="1 2">
    <name type="scientific">Alistipes finegoldii</name>
    <dbReference type="NCBI Taxonomy" id="214856"/>
    <lineage>
        <taxon>Bacteria</taxon>
        <taxon>Pseudomonadati</taxon>
        <taxon>Bacteroidota</taxon>
        <taxon>Bacteroidia</taxon>
        <taxon>Bacteroidales</taxon>
        <taxon>Rikenellaceae</taxon>
        <taxon>Alistipes</taxon>
    </lineage>
</organism>
<name>A0AA37KU69_9BACT</name>